<accession>A0ABR7GHE6</accession>
<feature type="transmembrane region" description="Helical" evidence="6">
    <location>
        <begin position="7"/>
        <end position="26"/>
    </location>
</feature>
<evidence type="ECO:0000256" key="1">
    <source>
        <dbReference type="ARBA" id="ARBA00004651"/>
    </source>
</evidence>
<sequence>MRTKNTFLNALANSGSYIVNLILSFVARTIFIRVLSQEYLGVQGLFGNILSVLSLAELGIGTAMIYHMYGPIAREDEKEITELMNLYRKLYSYVAGFITVAGLCLVPFLKYFIADDPGISGLTGIYLLYLLNTVVSYLWGYKRALIDGHQKGYISTLYVTAFMTIQFIAQIIVLLVFENFIIYLLMQIICNILTNLSIAWKCDRMYPYLKKDRKSLPSKETQKSIFKNVSAMFMHKLGDVMVNNTDSLIISAFVGLVTVGIFDNYRMLLGSVNTAINGILGSFVASIGNLSVTDDKERVFHIYKTLNFIGFWIHSYAAVTFLVMFNPFIEVWAGKDYLFPMSVVFLIVLNFYMSGMRKVTLNFRDAMGLYWYDRYKPIFEVIVNLVVSIVLVIKYGLVGVLIGTFVSTAGVCFWVEALVTYKHGFEKSVSHYFKMFSIYTASAVAVGGFTYFVCSFIVMGGLLEIFLKLVVCTAMYNILLMLLYGRTVEYKEFMEKLIGLIEGRMGRELTGLRKVLMR</sequence>
<dbReference type="PANTHER" id="PTHR30250:SF26">
    <property type="entry name" value="PSMA PROTEIN"/>
    <property type="match status" value="1"/>
</dbReference>
<comment type="subcellular location">
    <subcellularLocation>
        <location evidence="1">Cell membrane</location>
        <topology evidence="1">Multi-pass membrane protein</topology>
    </subcellularLocation>
</comment>
<feature type="transmembrane region" description="Helical" evidence="6">
    <location>
        <begin position="152"/>
        <end position="174"/>
    </location>
</feature>
<dbReference type="InterPro" id="IPR002797">
    <property type="entry name" value="Polysacc_synth"/>
</dbReference>
<feature type="transmembrane region" description="Helical" evidence="6">
    <location>
        <begin position="465"/>
        <end position="484"/>
    </location>
</feature>
<feature type="transmembrane region" description="Helical" evidence="6">
    <location>
        <begin position="180"/>
        <end position="200"/>
    </location>
</feature>
<evidence type="ECO:0000256" key="6">
    <source>
        <dbReference type="SAM" id="Phobius"/>
    </source>
</evidence>
<dbReference type="PANTHER" id="PTHR30250">
    <property type="entry name" value="PST FAMILY PREDICTED COLANIC ACID TRANSPORTER"/>
    <property type="match status" value="1"/>
</dbReference>
<evidence type="ECO:0000313" key="8">
    <source>
        <dbReference type="Proteomes" id="UP000643810"/>
    </source>
</evidence>
<feature type="transmembrane region" description="Helical" evidence="6">
    <location>
        <begin position="377"/>
        <end position="395"/>
    </location>
</feature>
<feature type="transmembrane region" description="Helical" evidence="6">
    <location>
        <begin position="274"/>
        <end position="293"/>
    </location>
</feature>
<keyword evidence="5 6" id="KW-0472">Membrane</keyword>
<dbReference type="Proteomes" id="UP000643810">
    <property type="component" value="Unassembled WGS sequence"/>
</dbReference>
<name>A0ABR7GHE6_9FIRM</name>
<feature type="transmembrane region" description="Helical" evidence="6">
    <location>
        <begin position="240"/>
        <end position="262"/>
    </location>
</feature>
<feature type="transmembrane region" description="Helical" evidence="6">
    <location>
        <begin position="46"/>
        <end position="69"/>
    </location>
</feature>
<feature type="transmembrane region" description="Helical" evidence="6">
    <location>
        <begin position="305"/>
        <end position="325"/>
    </location>
</feature>
<gene>
    <name evidence="7" type="ORF">H8R94_06515</name>
</gene>
<evidence type="ECO:0000256" key="4">
    <source>
        <dbReference type="ARBA" id="ARBA00022989"/>
    </source>
</evidence>
<evidence type="ECO:0000256" key="3">
    <source>
        <dbReference type="ARBA" id="ARBA00022692"/>
    </source>
</evidence>
<keyword evidence="3 6" id="KW-0812">Transmembrane</keyword>
<protein>
    <submittedName>
        <fullName evidence="7">Oligosaccharide flippase family protein</fullName>
    </submittedName>
</protein>
<feature type="transmembrane region" description="Helical" evidence="6">
    <location>
        <begin position="90"/>
        <end position="113"/>
    </location>
</feature>
<feature type="transmembrane region" description="Helical" evidence="6">
    <location>
        <begin position="337"/>
        <end position="356"/>
    </location>
</feature>
<dbReference type="Pfam" id="PF01943">
    <property type="entry name" value="Polysacc_synt"/>
    <property type="match status" value="1"/>
</dbReference>
<evidence type="ECO:0000256" key="5">
    <source>
        <dbReference type="ARBA" id="ARBA00023136"/>
    </source>
</evidence>
<keyword evidence="8" id="KW-1185">Reference proteome</keyword>
<keyword evidence="4 6" id="KW-1133">Transmembrane helix</keyword>
<comment type="caution">
    <text evidence="7">The sequence shown here is derived from an EMBL/GenBank/DDBJ whole genome shotgun (WGS) entry which is preliminary data.</text>
</comment>
<proteinExistence type="predicted"/>
<keyword evidence="2" id="KW-1003">Cell membrane</keyword>
<evidence type="ECO:0000313" key="7">
    <source>
        <dbReference type="EMBL" id="MBC5686260.1"/>
    </source>
</evidence>
<feature type="transmembrane region" description="Helical" evidence="6">
    <location>
        <begin position="119"/>
        <end position="140"/>
    </location>
</feature>
<dbReference type="EMBL" id="JACOPG010000002">
    <property type="protein sequence ID" value="MBC5686260.1"/>
    <property type="molecule type" value="Genomic_DNA"/>
</dbReference>
<evidence type="ECO:0000256" key="2">
    <source>
        <dbReference type="ARBA" id="ARBA00022475"/>
    </source>
</evidence>
<dbReference type="RefSeq" id="WP_178010147.1">
    <property type="nucleotide sequence ID" value="NZ_JACOPG010000002.1"/>
</dbReference>
<organism evidence="7 8">
    <name type="scientific">Roseburia lenta</name>
    <dbReference type="NCBI Taxonomy" id="2763061"/>
    <lineage>
        <taxon>Bacteria</taxon>
        <taxon>Bacillati</taxon>
        <taxon>Bacillota</taxon>
        <taxon>Clostridia</taxon>
        <taxon>Lachnospirales</taxon>
        <taxon>Lachnospiraceae</taxon>
        <taxon>Roseburia</taxon>
    </lineage>
</organism>
<reference evidence="7 8" key="1">
    <citation type="submission" date="2020-08" db="EMBL/GenBank/DDBJ databases">
        <title>Genome public.</title>
        <authorList>
            <person name="Liu C."/>
            <person name="Sun Q."/>
        </authorList>
    </citation>
    <scope>NUCLEOTIDE SEQUENCE [LARGE SCALE GENOMIC DNA]</scope>
    <source>
        <strain evidence="7 8">NSJ-9</strain>
    </source>
</reference>
<dbReference type="InterPro" id="IPR050833">
    <property type="entry name" value="Poly_Biosynth_Transport"/>
</dbReference>
<feature type="transmembrane region" description="Helical" evidence="6">
    <location>
        <begin position="433"/>
        <end position="459"/>
    </location>
</feature>